<dbReference type="EMBL" id="OU892283">
    <property type="protein sequence ID" value="CAG9771565.1"/>
    <property type="molecule type" value="Genomic_DNA"/>
</dbReference>
<evidence type="ECO:0000259" key="4">
    <source>
        <dbReference type="PROSITE" id="PS50240"/>
    </source>
</evidence>
<evidence type="ECO:0000256" key="2">
    <source>
        <dbReference type="ARBA" id="ARBA00024195"/>
    </source>
</evidence>
<protein>
    <recommendedName>
        <fullName evidence="4">Peptidase S1 domain-containing protein</fullName>
    </recommendedName>
</protein>
<dbReference type="OrthoDB" id="6755574at2759"/>
<dbReference type="InterPro" id="IPR051487">
    <property type="entry name" value="Ser/Thr_Proteases_Immune/Dev"/>
</dbReference>
<dbReference type="Proteomes" id="UP001152799">
    <property type="component" value="Chromosome 7"/>
</dbReference>
<dbReference type="InterPro" id="IPR001254">
    <property type="entry name" value="Trypsin_dom"/>
</dbReference>
<evidence type="ECO:0000313" key="6">
    <source>
        <dbReference type="Proteomes" id="UP001152799"/>
    </source>
</evidence>
<sequence>MLLVFLVLLNLRTLQARAGAQRCADGIVLIDMKLPESKWVKICAGTLIRPTWILTAAGCLENTMFNTSSVYNVDKRPVKRIVLHPEYDSEKYEGNDVALMELEKPIGNGIVFLPKAQENILEPMCQKSLIFGWNENNEKCGMSSVVPRDQCKLQVELFPGQFCLNSAIEEAPLIEAGGPVLCGSVQVGVITSKWMLKANLPIVYTDLRSSVGLIEKTIEGVEERRQKVGNYGEASRKIQFENVLFAFVIFLAQLL</sequence>
<evidence type="ECO:0000256" key="1">
    <source>
        <dbReference type="ARBA" id="ARBA00023157"/>
    </source>
</evidence>
<comment type="similarity">
    <text evidence="2">Belongs to the peptidase S1 family. CLIP subfamily.</text>
</comment>
<dbReference type="PROSITE" id="PS50240">
    <property type="entry name" value="TRYPSIN_DOM"/>
    <property type="match status" value="1"/>
</dbReference>
<name>A0A9N9MWG4_9CUCU</name>
<evidence type="ECO:0000256" key="3">
    <source>
        <dbReference type="SAM" id="SignalP"/>
    </source>
</evidence>
<dbReference type="GO" id="GO:0006508">
    <property type="term" value="P:proteolysis"/>
    <property type="evidence" value="ECO:0007669"/>
    <property type="project" value="InterPro"/>
</dbReference>
<feature type="chain" id="PRO_5040423749" description="Peptidase S1 domain-containing protein" evidence="3">
    <location>
        <begin position="17"/>
        <end position="255"/>
    </location>
</feature>
<feature type="domain" description="Peptidase S1" evidence="4">
    <location>
        <begin position="43"/>
        <end position="219"/>
    </location>
</feature>
<accession>A0A9N9MWG4</accession>
<keyword evidence="6" id="KW-1185">Reference proteome</keyword>
<dbReference type="InterPro" id="IPR009003">
    <property type="entry name" value="Peptidase_S1_PA"/>
</dbReference>
<dbReference type="SMART" id="SM00020">
    <property type="entry name" value="Tryp_SPc"/>
    <property type="match status" value="1"/>
</dbReference>
<keyword evidence="1" id="KW-1015">Disulfide bond</keyword>
<dbReference type="InterPro" id="IPR001314">
    <property type="entry name" value="Peptidase_S1A"/>
</dbReference>
<keyword evidence="3" id="KW-0732">Signal</keyword>
<dbReference type="AlphaFoldDB" id="A0A9N9MWG4"/>
<dbReference type="InterPro" id="IPR043504">
    <property type="entry name" value="Peptidase_S1_PA_chymotrypsin"/>
</dbReference>
<gene>
    <name evidence="5" type="ORF">CEUTPL_LOCUS11996</name>
</gene>
<dbReference type="PANTHER" id="PTHR24256">
    <property type="entry name" value="TRYPTASE-RELATED"/>
    <property type="match status" value="1"/>
</dbReference>
<evidence type="ECO:0000313" key="5">
    <source>
        <dbReference type="EMBL" id="CAG9771565.1"/>
    </source>
</evidence>
<dbReference type="Pfam" id="PF00089">
    <property type="entry name" value="Trypsin"/>
    <property type="match status" value="1"/>
</dbReference>
<dbReference type="SUPFAM" id="SSF50494">
    <property type="entry name" value="Trypsin-like serine proteases"/>
    <property type="match status" value="1"/>
</dbReference>
<proteinExistence type="inferred from homology"/>
<dbReference type="GO" id="GO:0004252">
    <property type="term" value="F:serine-type endopeptidase activity"/>
    <property type="evidence" value="ECO:0007669"/>
    <property type="project" value="InterPro"/>
</dbReference>
<organism evidence="5 6">
    <name type="scientific">Ceutorhynchus assimilis</name>
    <name type="common">cabbage seed weevil</name>
    <dbReference type="NCBI Taxonomy" id="467358"/>
    <lineage>
        <taxon>Eukaryota</taxon>
        <taxon>Metazoa</taxon>
        <taxon>Ecdysozoa</taxon>
        <taxon>Arthropoda</taxon>
        <taxon>Hexapoda</taxon>
        <taxon>Insecta</taxon>
        <taxon>Pterygota</taxon>
        <taxon>Neoptera</taxon>
        <taxon>Endopterygota</taxon>
        <taxon>Coleoptera</taxon>
        <taxon>Polyphaga</taxon>
        <taxon>Cucujiformia</taxon>
        <taxon>Curculionidae</taxon>
        <taxon>Ceutorhynchinae</taxon>
        <taxon>Ceutorhynchus</taxon>
    </lineage>
</organism>
<feature type="signal peptide" evidence="3">
    <location>
        <begin position="1"/>
        <end position="16"/>
    </location>
</feature>
<reference evidence="5" key="1">
    <citation type="submission" date="2022-01" db="EMBL/GenBank/DDBJ databases">
        <authorList>
            <person name="King R."/>
        </authorList>
    </citation>
    <scope>NUCLEOTIDE SEQUENCE</scope>
</reference>
<dbReference type="PRINTS" id="PR00722">
    <property type="entry name" value="CHYMOTRYPSIN"/>
</dbReference>
<dbReference type="Gene3D" id="2.40.10.10">
    <property type="entry name" value="Trypsin-like serine proteases"/>
    <property type="match status" value="1"/>
</dbReference>